<evidence type="ECO:0000313" key="4">
    <source>
        <dbReference type="Proteomes" id="UP000618795"/>
    </source>
</evidence>
<reference evidence="3" key="2">
    <citation type="submission" date="2020-09" db="EMBL/GenBank/DDBJ databases">
        <authorList>
            <person name="Sun Q."/>
            <person name="Ohkuma M."/>
        </authorList>
    </citation>
    <scope>NUCLEOTIDE SEQUENCE</scope>
    <source>
        <strain evidence="3">JCM 4369</strain>
    </source>
</reference>
<keyword evidence="1" id="KW-0812">Transmembrane</keyword>
<evidence type="ECO:0000256" key="1">
    <source>
        <dbReference type="SAM" id="Phobius"/>
    </source>
</evidence>
<dbReference type="InterPro" id="IPR050879">
    <property type="entry name" value="Acyltransferase_3"/>
</dbReference>
<feature type="transmembrane region" description="Helical" evidence="1">
    <location>
        <begin position="65"/>
        <end position="86"/>
    </location>
</feature>
<dbReference type="EMBL" id="BMTD01000021">
    <property type="protein sequence ID" value="GGV19818.1"/>
    <property type="molecule type" value="Genomic_DNA"/>
</dbReference>
<feature type="transmembrane region" description="Helical" evidence="1">
    <location>
        <begin position="181"/>
        <end position="202"/>
    </location>
</feature>
<keyword evidence="1" id="KW-1133">Transmembrane helix</keyword>
<sequence>MPIQHAGEVGQKHGPPHRPKLPSLTGLRFHAAAFVFLYHASRPEILGVFQDGAFADGYAHTFRKIGFAGVSFFFILSGFVLAWSARPNDTLRDFYRRRMLKIFPNHVVMWAVALWYFSTTALAHPMVWWPNLLLVHCWIPRPDTVVSLNQPSWSLCSELLFYLLFPLLWRLVRGIPARRLWMCFALTFTALLATQMSIDAWVSPTPRLPDWPMGQTQAWLGYNFPPLRLFEFVLGMLMARLLAQGRRISWGIAPTLALTAAGYALTLAVPWQYGFNVILAVPLSLLVGAIATADLTGRRTGLRGRWPTLLGEMSFAFYLVHFMVLVAVHDLLRGRTFNPAAGLAVIALAFVAAQLLSWLLYACVERPVMRRWAGGARSGGHLPAPTRAQLVDQQL</sequence>
<evidence type="ECO:0000313" key="3">
    <source>
        <dbReference type="EMBL" id="GGV19818.1"/>
    </source>
</evidence>
<dbReference type="Proteomes" id="UP000618795">
    <property type="component" value="Unassembled WGS sequence"/>
</dbReference>
<feature type="transmembrane region" description="Helical" evidence="1">
    <location>
        <begin position="309"/>
        <end position="328"/>
    </location>
</feature>
<proteinExistence type="predicted"/>
<dbReference type="GO" id="GO:0000271">
    <property type="term" value="P:polysaccharide biosynthetic process"/>
    <property type="evidence" value="ECO:0007669"/>
    <property type="project" value="TreeGrafter"/>
</dbReference>
<dbReference type="RefSeq" id="WP_191877477.1">
    <property type="nucleotide sequence ID" value="NZ_BMTD01000021.1"/>
</dbReference>
<organism evidence="3 4">
    <name type="scientific">Streptomyces filipinensis</name>
    <dbReference type="NCBI Taxonomy" id="66887"/>
    <lineage>
        <taxon>Bacteria</taxon>
        <taxon>Bacillati</taxon>
        <taxon>Actinomycetota</taxon>
        <taxon>Actinomycetes</taxon>
        <taxon>Kitasatosporales</taxon>
        <taxon>Streptomycetaceae</taxon>
        <taxon>Streptomyces</taxon>
    </lineage>
</organism>
<accession>A0A918IJ00</accession>
<feature type="domain" description="Acyltransferase 3" evidence="2">
    <location>
        <begin position="23"/>
        <end position="361"/>
    </location>
</feature>
<dbReference type="AlphaFoldDB" id="A0A918IJ00"/>
<keyword evidence="1" id="KW-0472">Membrane</keyword>
<protein>
    <submittedName>
        <fullName evidence="3">Acyltransferase</fullName>
    </submittedName>
</protein>
<dbReference type="GO" id="GO:0016020">
    <property type="term" value="C:membrane"/>
    <property type="evidence" value="ECO:0007669"/>
    <property type="project" value="TreeGrafter"/>
</dbReference>
<feature type="transmembrane region" description="Helical" evidence="1">
    <location>
        <begin position="150"/>
        <end position="169"/>
    </location>
</feature>
<dbReference type="InterPro" id="IPR002656">
    <property type="entry name" value="Acyl_transf_3_dom"/>
</dbReference>
<keyword evidence="3" id="KW-0012">Acyltransferase</keyword>
<dbReference type="GO" id="GO:0016747">
    <property type="term" value="F:acyltransferase activity, transferring groups other than amino-acyl groups"/>
    <property type="evidence" value="ECO:0007669"/>
    <property type="project" value="InterPro"/>
</dbReference>
<dbReference type="Pfam" id="PF01757">
    <property type="entry name" value="Acyl_transf_3"/>
    <property type="match status" value="1"/>
</dbReference>
<gene>
    <name evidence="3" type="ORF">GCM10010260_69750</name>
</gene>
<feature type="transmembrane region" description="Helical" evidence="1">
    <location>
        <begin position="250"/>
        <end position="271"/>
    </location>
</feature>
<dbReference type="PANTHER" id="PTHR23028:SF53">
    <property type="entry name" value="ACYL_TRANSF_3 DOMAIN-CONTAINING PROTEIN"/>
    <property type="match status" value="1"/>
</dbReference>
<keyword evidence="3" id="KW-0808">Transferase</keyword>
<feature type="transmembrane region" description="Helical" evidence="1">
    <location>
        <begin position="107"/>
        <end position="130"/>
    </location>
</feature>
<evidence type="ECO:0000259" key="2">
    <source>
        <dbReference type="Pfam" id="PF01757"/>
    </source>
</evidence>
<feature type="transmembrane region" description="Helical" evidence="1">
    <location>
        <begin position="340"/>
        <end position="361"/>
    </location>
</feature>
<reference evidence="3" key="1">
    <citation type="journal article" date="2014" name="Int. J. Syst. Evol. Microbiol.">
        <title>Complete genome sequence of Corynebacterium casei LMG S-19264T (=DSM 44701T), isolated from a smear-ripened cheese.</title>
        <authorList>
            <consortium name="US DOE Joint Genome Institute (JGI-PGF)"/>
            <person name="Walter F."/>
            <person name="Albersmeier A."/>
            <person name="Kalinowski J."/>
            <person name="Ruckert C."/>
        </authorList>
    </citation>
    <scope>NUCLEOTIDE SEQUENCE</scope>
    <source>
        <strain evidence="3">JCM 4369</strain>
    </source>
</reference>
<dbReference type="PANTHER" id="PTHR23028">
    <property type="entry name" value="ACETYLTRANSFERASE"/>
    <property type="match status" value="1"/>
</dbReference>
<feature type="transmembrane region" description="Helical" evidence="1">
    <location>
        <begin position="277"/>
        <end position="297"/>
    </location>
</feature>
<name>A0A918IJ00_9ACTN</name>
<keyword evidence="4" id="KW-1185">Reference proteome</keyword>
<feature type="transmembrane region" description="Helical" evidence="1">
    <location>
        <begin position="222"/>
        <end position="243"/>
    </location>
</feature>
<comment type="caution">
    <text evidence="3">The sequence shown here is derived from an EMBL/GenBank/DDBJ whole genome shotgun (WGS) entry which is preliminary data.</text>
</comment>